<comment type="caution">
    <text evidence="2">The sequence shown here is derived from an EMBL/GenBank/DDBJ whole genome shotgun (WGS) entry which is preliminary data.</text>
</comment>
<evidence type="ECO:0000313" key="2">
    <source>
        <dbReference type="EMBL" id="MPN15095.1"/>
    </source>
</evidence>
<proteinExistence type="predicted"/>
<keyword evidence="1" id="KW-0446">Lipid-binding</keyword>
<dbReference type="InterPro" id="IPR050270">
    <property type="entry name" value="DegV_domain_contain"/>
</dbReference>
<dbReference type="Pfam" id="PF02645">
    <property type="entry name" value="DegV"/>
    <property type="match status" value="1"/>
</dbReference>
<dbReference type="EMBL" id="VSSQ01061803">
    <property type="protein sequence ID" value="MPN15095.1"/>
    <property type="molecule type" value="Genomic_DNA"/>
</dbReference>
<sequence length="173" mass="19157">MDTLCVSGGLGMLLHYMVLLRDAGKSFDETIEWAEANKRRIIHWFTVDDLGYLKRGGRVSNAAAMVGEILSVKPVLYVSDDGKLVVASKVRGRKAALLNILDRMKNDFTEPDGKEVFINHADCLDDAEFMRDKVLETFPTVSKITITSLGVVIGAHCGPGLFTIFYLGNKRYA</sequence>
<dbReference type="InterPro" id="IPR043168">
    <property type="entry name" value="DegV_C"/>
</dbReference>
<protein>
    <submittedName>
        <fullName evidence="2">Protein DegV</fullName>
    </submittedName>
</protein>
<dbReference type="PANTHER" id="PTHR33434">
    <property type="entry name" value="DEGV DOMAIN-CONTAINING PROTEIN DR_1986-RELATED"/>
    <property type="match status" value="1"/>
</dbReference>
<dbReference type="InterPro" id="IPR003797">
    <property type="entry name" value="DegV"/>
</dbReference>
<dbReference type="SUPFAM" id="SSF82549">
    <property type="entry name" value="DAK1/DegV-like"/>
    <property type="match status" value="1"/>
</dbReference>
<accession>A0A645FL21</accession>
<evidence type="ECO:0000256" key="1">
    <source>
        <dbReference type="ARBA" id="ARBA00023121"/>
    </source>
</evidence>
<name>A0A645FL21_9ZZZZ</name>
<dbReference type="NCBIfam" id="TIGR00762">
    <property type="entry name" value="DegV"/>
    <property type="match status" value="1"/>
</dbReference>
<dbReference type="GO" id="GO:0008289">
    <property type="term" value="F:lipid binding"/>
    <property type="evidence" value="ECO:0007669"/>
    <property type="project" value="UniProtKB-KW"/>
</dbReference>
<dbReference type="PANTHER" id="PTHR33434:SF3">
    <property type="entry name" value="DEGV DOMAIN-CONTAINING PROTEIN YITS"/>
    <property type="match status" value="1"/>
</dbReference>
<gene>
    <name evidence="2" type="primary">degV_29</name>
    <name evidence="2" type="ORF">SDC9_162424</name>
</gene>
<dbReference type="AlphaFoldDB" id="A0A645FL21"/>
<dbReference type="PROSITE" id="PS51482">
    <property type="entry name" value="DEGV"/>
    <property type="match status" value="1"/>
</dbReference>
<dbReference type="Gene3D" id="3.30.1180.10">
    <property type="match status" value="1"/>
</dbReference>
<reference evidence="2" key="1">
    <citation type="submission" date="2019-08" db="EMBL/GenBank/DDBJ databases">
        <authorList>
            <person name="Kucharzyk K."/>
            <person name="Murdoch R.W."/>
            <person name="Higgins S."/>
            <person name="Loffler F."/>
        </authorList>
    </citation>
    <scope>NUCLEOTIDE SEQUENCE</scope>
</reference>
<organism evidence="2">
    <name type="scientific">bioreactor metagenome</name>
    <dbReference type="NCBI Taxonomy" id="1076179"/>
    <lineage>
        <taxon>unclassified sequences</taxon>
        <taxon>metagenomes</taxon>
        <taxon>ecological metagenomes</taxon>
    </lineage>
</organism>